<dbReference type="AlphaFoldDB" id="A0A7X0FM60"/>
<dbReference type="Proteomes" id="UP000537775">
    <property type="component" value="Unassembled WGS sequence"/>
</dbReference>
<name>A0A7X0FM60_9MICO</name>
<proteinExistence type="predicted"/>
<keyword evidence="2" id="KW-1185">Reference proteome</keyword>
<evidence type="ECO:0000313" key="2">
    <source>
        <dbReference type="Proteomes" id="UP000537775"/>
    </source>
</evidence>
<dbReference type="EMBL" id="JACHML010000001">
    <property type="protein sequence ID" value="MBB6389999.1"/>
    <property type="molecule type" value="Genomic_DNA"/>
</dbReference>
<gene>
    <name evidence="1" type="ORF">HD594_000312</name>
</gene>
<accession>A0A7X0FM60</accession>
<dbReference type="RefSeq" id="WP_184749271.1">
    <property type="nucleotide sequence ID" value="NZ_BAAAJR010000008.1"/>
</dbReference>
<protein>
    <submittedName>
        <fullName evidence="1">Tfp pilus assembly protein PilN</fullName>
    </submittedName>
</protein>
<organism evidence="1 2">
    <name type="scientific">Microbacterium thalassium</name>
    <dbReference type="NCBI Taxonomy" id="362649"/>
    <lineage>
        <taxon>Bacteria</taxon>
        <taxon>Bacillati</taxon>
        <taxon>Actinomycetota</taxon>
        <taxon>Actinomycetes</taxon>
        <taxon>Micrococcales</taxon>
        <taxon>Microbacteriaceae</taxon>
        <taxon>Microbacterium</taxon>
    </lineage>
</organism>
<comment type="caution">
    <text evidence="1">The sequence shown here is derived from an EMBL/GenBank/DDBJ whole genome shotgun (WGS) entry which is preliminary data.</text>
</comment>
<evidence type="ECO:0000313" key="1">
    <source>
        <dbReference type="EMBL" id="MBB6389999.1"/>
    </source>
</evidence>
<sequence>MARDSAWRLGDGGAMAVLLDALSEVTGLLSAQADSADARTAAAEEIAAWRAEVQVVDGFARPDVDALRARLRERVSELTGGDR</sequence>
<reference evidence="1 2" key="1">
    <citation type="submission" date="2020-08" db="EMBL/GenBank/DDBJ databases">
        <title>Sequencing the genomes of 1000 actinobacteria strains.</title>
        <authorList>
            <person name="Klenk H.-P."/>
        </authorList>
    </citation>
    <scope>NUCLEOTIDE SEQUENCE [LARGE SCALE GENOMIC DNA]</scope>
    <source>
        <strain evidence="1 2">DSM 12511</strain>
    </source>
</reference>